<accession>A0A0A1DMI6</accession>
<dbReference type="AlphaFoldDB" id="A0A0A1DMI6"/>
<evidence type="ECO:0000259" key="2">
    <source>
        <dbReference type="Pfam" id="PF00930"/>
    </source>
</evidence>
<dbReference type="STRING" id="2045.KR76_20920"/>
<dbReference type="GeneID" id="96611251"/>
<protein>
    <submittedName>
        <fullName evidence="3">Dipeptidyl peptidase IV in 4-hydroxyproline catabolic gene cluster</fullName>
    </submittedName>
</protein>
<reference evidence="3 4" key="1">
    <citation type="journal article" date="2015" name="Genome Announc.">
        <title>Complete Genome Sequence of Steroid-Transforming Nocardioides simplex VKM Ac-2033D.</title>
        <authorList>
            <person name="Shtratnikova V.Y."/>
            <person name="Schelkunov M.I."/>
            <person name="Pekov Y.A."/>
            <person name="Fokina V.V."/>
            <person name="Logacheva M.D."/>
            <person name="Sokolov S.L."/>
            <person name="Bragin E.Y."/>
            <person name="Ashapkin V.V."/>
            <person name="Donova M.V."/>
        </authorList>
    </citation>
    <scope>NUCLEOTIDE SEQUENCE [LARGE SCALE GENOMIC DNA]</scope>
    <source>
        <strain evidence="3 4">VKM Ac-2033D</strain>
    </source>
</reference>
<dbReference type="GO" id="GO:0008236">
    <property type="term" value="F:serine-type peptidase activity"/>
    <property type="evidence" value="ECO:0007669"/>
    <property type="project" value="InterPro"/>
</dbReference>
<evidence type="ECO:0000259" key="1">
    <source>
        <dbReference type="Pfam" id="PF00326"/>
    </source>
</evidence>
<dbReference type="HOGENOM" id="CLU_006105_3_1_11"/>
<dbReference type="SUPFAM" id="SSF82171">
    <property type="entry name" value="DPP6 N-terminal domain-like"/>
    <property type="match status" value="1"/>
</dbReference>
<evidence type="ECO:0000313" key="4">
    <source>
        <dbReference type="Proteomes" id="UP000030300"/>
    </source>
</evidence>
<dbReference type="Gene3D" id="3.40.50.1820">
    <property type="entry name" value="alpha/beta hydrolase"/>
    <property type="match status" value="1"/>
</dbReference>
<feature type="domain" description="Peptidase S9 prolyl oligopeptidase catalytic" evidence="1">
    <location>
        <begin position="547"/>
        <end position="739"/>
    </location>
</feature>
<sequence length="764" mass="83747">MPSGALPDASYRRAEALLPHRRHRLALRTQVRPQWIGDGGRFWYRVDTERGSELVVVDPEAGTRHPVVDQERLATALAAAAGEPVEPYDLPFASITFTGEDDGASIAFDAFGSRWTCRLAEHTVTRDDDVPAPRTPLETPSPDGRWVAFVRNHDVWVRATATGEEVRLTVDGSADQAYARQPDYAQPTQLLRLIDAPGTPPALLWSPDSARILTHRVDQRGIPLMHLVEAAPPDEGRPRLHSYRYPVPGEPMARGTWVVLDVAARKVIEAGIEPFQVEYLTPLAYGWAWWADDGSEIYVIDRSADLRTLRLCQVDPATGAAHDLVVESSRTRIEPNQYDGAPPLVRVLTGGREVLWYSQRDGWGHLYLYVDGVLVRQLTTGTCAVREIAHVDETARTAYVVVAGLVADDPYRRSLLRVGLDGGEPVRLTDDDLDHALTVAPHGRWFVDTASTVETPPVTTVRGTDGTLLVELEQADLGPLQALGWTPPERIRALAADGRTPVYGLLHKPFGFDPAQRYPVVDHDYPGPQVNVVQGGFDQGAFGADSEAVAALGMAVLVVDGRGTPGRDKAFHDHADRNLHGAGALEDHVAVLHQLAATRPWLDLDRVGIFGRSGGGYAAARALLAHPDVYSVGVAEAGNHDNRMYHASWTAMYDGPYDPGDSARLSNTELAGNLTGHLMLVHGDMDDNVTPHLTMRLVDALIAADKDVDLLIVPGAEHAFTGRQHYVVRRRWDYLVRHLLGLEPPRYRLAPIPPDPALVSFFLG</sequence>
<dbReference type="InterPro" id="IPR029058">
    <property type="entry name" value="AB_hydrolase_fold"/>
</dbReference>
<dbReference type="InterPro" id="IPR050278">
    <property type="entry name" value="Serine_Prot_S9B/DPPIV"/>
</dbReference>
<dbReference type="EMBL" id="CP009896">
    <property type="protein sequence ID" value="AIY18611.1"/>
    <property type="molecule type" value="Genomic_DNA"/>
</dbReference>
<dbReference type="SUPFAM" id="SSF53474">
    <property type="entry name" value="alpha/beta-Hydrolases"/>
    <property type="match status" value="1"/>
</dbReference>
<dbReference type="Pfam" id="PF00326">
    <property type="entry name" value="Peptidase_S9"/>
    <property type="match status" value="1"/>
</dbReference>
<name>A0A0A1DMI6_NOCSI</name>
<keyword evidence="4" id="KW-1185">Reference proteome</keyword>
<evidence type="ECO:0000313" key="3">
    <source>
        <dbReference type="EMBL" id="AIY18611.1"/>
    </source>
</evidence>
<dbReference type="KEGG" id="psim:KR76_20920"/>
<gene>
    <name evidence="3" type="ORF">KR76_20920</name>
</gene>
<feature type="domain" description="Dipeptidylpeptidase IV N-terminal" evidence="2">
    <location>
        <begin position="137"/>
        <end position="457"/>
    </location>
</feature>
<organism evidence="3 4">
    <name type="scientific">Nocardioides simplex</name>
    <name type="common">Arthrobacter simplex</name>
    <dbReference type="NCBI Taxonomy" id="2045"/>
    <lineage>
        <taxon>Bacteria</taxon>
        <taxon>Bacillati</taxon>
        <taxon>Actinomycetota</taxon>
        <taxon>Actinomycetes</taxon>
        <taxon>Propionibacteriales</taxon>
        <taxon>Nocardioidaceae</taxon>
        <taxon>Pimelobacter</taxon>
    </lineage>
</organism>
<dbReference type="eggNOG" id="COG1506">
    <property type="taxonomic scope" value="Bacteria"/>
</dbReference>
<dbReference type="OrthoDB" id="3325701at2"/>
<dbReference type="Gene3D" id="2.140.10.30">
    <property type="entry name" value="Dipeptidylpeptidase IV, N-terminal domain"/>
    <property type="match status" value="1"/>
</dbReference>
<dbReference type="InterPro" id="IPR002469">
    <property type="entry name" value="Peptidase_S9B_N"/>
</dbReference>
<dbReference type="InterPro" id="IPR001375">
    <property type="entry name" value="Peptidase_S9_cat"/>
</dbReference>
<proteinExistence type="predicted"/>
<dbReference type="GO" id="GO:0006508">
    <property type="term" value="P:proteolysis"/>
    <property type="evidence" value="ECO:0007669"/>
    <property type="project" value="InterPro"/>
</dbReference>
<dbReference type="RefSeq" id="WP_038681025.1">
    <property type="nucleotide sequence ID" value="NZ_BJMC01000010.1"/>
</dbReference>
<dbReference type="PANTHER" id="PTHR11731">
    <property type="entry name" value="PROTEASE FAMILY S9B,C DIPEPTIDYL-PEPTIDASE IV-RELATED"/>
    <property type="match status" value="1"/>
</dbReference>
<dbReference type="Proteomes" id="UP000030300">
    <property type="component" value="Chromosome"/>
</dbReference>
<dbReference type="Pfam" id="PF00930">
    <property type="entry name" value="DPPIV_N"/>
    <property type="match status" value="1"/>
</dbReference>